<dbReference type="RefSeq" id="WP_062489824.1">
    <property type="nucleotide sequence ID" value="NZ_BOVJ01000075.1"/>
</dbReference>
<dbReference type="Pfam" id="PF09648">
    <property type="entry name" value="YycI"/>
    <property type="match status" value="1"/>
</dbReference>
<keyword evidence="4" id="KW-1185">Reference proteome</keyword>
<gene>
    <name evidence="3" type="ORF">PACILC2_25110</name>
</gene>
<evidence type="ECO:0000256" key="1">
    <source>
        <dbReference type="SAM" id="MobiDB-lite"/>
    </source>
</evidence>
<comment type="caution">
    <text evidence="3">The sequence shown here is derived from an EMBL/GenBank/DDBJ whole genome shotgun (WGS) entry which is preliminary data.</text>
</comment>
<reference evidence="3 4" key="1">
    <citation type="submission" date="2021-04" db="EMBL/GenBank/DDBJ databases">
        <title>Draft genome sequence of Paenibacillus cisolokensis, LC2-13A.</title>
        <authorList>
            <person name="Uke A."/>
            <person name="Chhe C."/>
            <person name="Baramee S."/>
            <person name="Kosugi A."/>
        </authorList>
    </citation>
    <scope>NUCLEOTIDE SEQUENCE [LARGE SCALE GENOMIC DNA]</scope>
    <source>
        <strain evidence="3 4">LC2-13A</strain>
    </source>
</reference>
<proteinExistence type="predicted"/>
<dbReference type="EMBL" id="BOVJ01000075">
    <property type="protein sequence ID" value="GIQ63943.1"/>
    <property type="molecule type" value="Genomic_DNA"/>
</dbReference>
<evidence type="ECO:0000313" key="4">
    <source>
        <dbReference type="Proteomes" id="UP000680304"/>
    </source>
</evidence>
<protein>
    <recommendedName>
        <fullName evidence="2">Regulatory protein YycH-like domain-containing protein</fullName>
    </recommendedName>
</protein>
<organism evidence="3 4">
    <name type="scientific">Paenibacillus cisolokensis</name>
    <dbReference type="NCBI Taxonomy" id="1658519"/>
    <lineage>
        <taxon>Bacteria</taxon>
        <taxon>Bacillati</taxon>
        <taxon>Bacillota</taxon>
        <taxon>Bacilli</taxon>
        <taxon>Bacillales</taxon>
        <taxon>Paenibacillaceae</taxon>
        <taxon>Paenibacillus</taxon>
    </lineage>
</organism>
<accession>A0ABQ4N6X7</accession>
<evidence type="ECO:0000259" key="2">
    <source>
        <dbReference type="Pfam" id="PF09648"/>
    </source>
</evidence>
<evidence type="ECO:0000313" key="3">
    <source>
        <dbReference type="EMBL" id="GIQ63943.1"/>
    </source>
</evidence>
<dbReference type="InterPro" id="IPR018604">
    <property type="entry name" value="YycI-like"/>
</dbReference>
<dbReference type="Gene3D" id="2.40.128.690">
    <property type="entry name" value="YycH protein, domain 3-like"/>
    <property type="match status" value="1"/>
</dbReference>
<feature type="domain" description="Regulatory protein YycH-like" evidence="2">
    <location>
        <begin position="116"/>
        <end position="234"/>
    </location>
</feature>
<feature type="region of interest" description="Disordered" evidence="1">
    <location>
        <begin position="241"/>
        <end position="262"/>
    </location>
</feature>
<sequence length="262" mass="29742">MDWGRAKSVLILAFLLLNIVLAYQLWTDIREQLNANVNLKDLQPETLSVMQQKNIQLGATASIPDETPKLKDLTYRITALPEDDEREELPEPVDSKIIFSEKELLKQLGGIIPDLELYAFDPAASEDGVFVLYRMVDGRPMYDVELKLYYRNQKIEAYSQKRVELSQTDEAKEQTVLPASRAIGPLITNYLPNGTTIKEIRLGYHGQIFDSETQVAAPAWRVLPEEGKPYFVHAISGEVFSEKDHAQTGEDDREEGERTGQE</sequence>
<dbReference type="Proteomes" id="UP000680304">
    <property type="component" value="Unassembled WGS sequence"/>
</dbReference>
<name>A0ABQ4N6X7_9BACL</name>